<comment type="caution">
    <text evidence="1">The sequence shown here is derived from an EMBL/GenBank/DDBJ whole genome shotgun (WGS) entry which is preliminary data.</text>
</comment>
<feature type="non-terminal residue" evidence="1">
    <location>
        <position position="63"/>
    </location>
</feature>
<feature type="non-terminal residue" evidence="1">
    <location>
        <position position="1"/>
    </location>
</feature>
<proteinExistence type="predicted"/>
<reference evidence="1" key="1">
    <citation type="submission" date="2021-06" db="EMBL/GenBank/DDBJ databases">
        <authorList>
            <person name="Kallberg Y."/>
            <person name="Tangrot J."/>
            <person name="Rosling A."/>
        </authorList>
    </citation>
    <scope>NUCLEOTIDE SEQUENCE</scope>
    <source>
        <strain evidence="1">MA453B</strain>
    </source>
</reference>
<dbReference type="Proteomes" id="UP000789405">
    <property type="component" value="Unassembled WGS sequence"/>
</dbReference>
<dbReference type="AlphaFoldDB" id="A0A9N9PAS9"/>
<evidence type="ECO:0000313" key="1">
    <source>
        <dbReference type="EMBL" id="CAG8806861.1"/>
    </source>
</evidence>
<dbReference type="EMBL" id="CAJVPY010041766">
    <property type="protein sequence ID" value="CAG8806861.1"/>
    <property type="molecule type" value="Genomic_DNA"/>
</dbReference>
<evidence type="ECO:0000313" key="2">
    <source>
        <dbReference type="Proteomes" id="UP000789405"/>
    </source>
</evidence>
<protein>
    <submittedName>
        <fullName evidence="1">25088_t:CDS:1</fullName>
    </submittedName>
</protein>
<dbReference type="OrthoDB" id="2447754at2759"/>
<accession>A0A9N9PAS9</accession>
<sequence length="63" mass="7357">EEKNDDDDLYDINQSLSNQTKLILKDIVNLSNLIFQERDTVLHETSISSNNNEEINMDFDQNI</sequence>
<keyword evidence="2" id="KW-1185">Reference proteome</keyword>
<gene>
    <name evidence="1" type="ORF">DERYTH_LOCUS24555</name>
</gene>
<name>A0A9N9PAS9_9GLOM</name>
<organism evidence="1 2">
    <name type="scientific">Dentiscutata erythropus</name>
    <dbReference type="NCBI Taxonomy" id="1348616"/>
    <lineage>
        <taxon>Eukaryota</taxon>
        <taxon>Fungi</taxon>
        <taxon>Fungi incertae sedis</taxon>
        <taxon>Mucoromycota</taxon>
        <taxon>Glomeromycotina</taxon>
        <taxon>Glomeromycetes</taxon>
        <taxon>Diversisporales</taxon>
        <taxon>Gigasporaceae</taxon>
        <taxon>Dentiscutata</taxon>
    </lineage>
</organism>